<dbReference type="Proteomes" id="UP000527143">
    <property type="component" value="Unassembled WGS sequence"/>
</dbReference>
<keyword evidence="3" id="KW-1185">Reference proteome</keyword>
<reference evidence="2 3" key="1">
    <citation type="submission" date="2020-08" db="EMBL/GenBank/DDBJ databases">
        <title>Genomic Encyclopedia of Type Strains, Phase IV (KMG-IV): sequencing the most valuable type-strain genomes for metagenomic binning, comparative biology and taxonomic classification.</title>
        <authorList>
            <person name="Goeker M."/>
        </authorList>
    </citation>
    <scope>NUCLEOTIDE SEQUENCE [LARGE SCALE GENOMIC DNA]</scope>
    <source>
        <strain evidence="2 3">DSM 26736</strain>
    </source>
</reference>
<evidence type="ECO:0000313" key="2">
    <source>
        <dbReference type="EMBL" id="MBB5710211.1"/>
    </source>
</evidence>
<dbReference type="AlphaFoldDB" id="A0A840YPL1"/>
<organism evidence="2 3">
    <name type="scientific">Sphingomonas xinjiangensis</name>
    <dbReference type="NCBI Taxonomy" id="643568"/>
    <lineage>
        <taxon>Bacteria</taxon>
        <taxon>Pseudomonadati</taxon>
        <taxon>Pseudomonadota</taxon>
        <taxon>Alphaproteobacteria</taxon>
        <taxon>Sphingomonadales</taxon>
        <taxon>Sphingomonadaceae</taxon>
        <taxon>Sphingomonas</taxon>
    </lineage>
</organism>
<accession>A0A840YPL1</accession>
<feature type="compositionally biased region" description="Basic and acidic residues" evidence="1">
    <location>
        <begin position="11"/>
        <end position="23"/>
    </location>
</feature>
<comment type="caution">
    <text evidence="2">The sequence shown here is derived from an EMBL/GenBank/DDBJ whole genome shotgun (WGS) entry which is preliminary data.</text>
</comment>
<proteinExistence type="predicted"/>
<feature type="region of interest" description="Disordered" evidence="1">
    <location>
        <begin position="1"/>
        <end position="36"/>
    </location>
</feature>
<name>A0A840YPL1_9SPHN</name>
<evidence type="ECO:0000313" key="3">
    <source>
        <dbReference type="Proteomes" id="UP000527143"/>
    </source>
</evidence>
<gene>
    <name evidence="2" type="ORF">FHT02_001439</name>
</gene>
<feature type="compositionally biased region" description="Acidic residues" evidence="1">
    <location>
        <begin position="1"/>
        <end position="10"/>
    </location>
</feature>
<dbReference type="EMBL" id="JACIJF010000003">
    <property type="protein sequence ID" value="MBB5710211.1"/>
    <property type="molecule type" value="Genomic_DNA"/>
</dbReference>
<sequence>MTYDPQDEPATDDRSEEMERVQEEAAEEREENGGYQ</sequence>
<protein>
    <submittedName>
        <fullName evidence="2">Uncharacterized protein</fullName>
    </submittedName>
</protein>
<evidence type="ECO:0000256" key="1">
    <source>
        <dbReference type="SAM" id="MobiDB-lite"/>
    </source>
</evidence>